<gene>
    <name evidence="2" type="ORF">H9777_03930</name>
</gene>
<dbReference type="Proteomes" id="UP000783796">
    <property type="component" value="Unassembled WGS sequence"/>
</dbReference>
<keyword evidence="1" id="KW-0812">Transmembrane</keyword>
<evidence type="ECO:0000256" key="1">
    <source>
        <dbReference type="SAM" id="Phobius"/>
    </source>
</evidence>
<dbReference type="Pfam" id="PF12725">
    <property type="entry name" value="DUF3810"/>
    <property type="match status" value="1"/>
</dbReference>
<feature type="transmembrane region" description="Helical" evidence="1">
    <location>
        <begin position="53"/>
        <end position="74"/>
    </location>
</feature>
<dbReference type="SUPFAM" id="SSF55486">
    <property type="entry name" value="Metalloproteases ('zincins'), catalytic domain"/>
    <property type="match status" value="1"/>
</dbReference>
<dbReference type="AlphaFoldDB" id="A0A948TAJ9"/>
<protein>
    <submittedName>
        <fullName evidence="2">DUF3810 domain-containing protein</fullName>
    </submittedName>
</protein>
<reference evidence="2" key="2">
    <citation type="submission" date="2021-04" db="EMBL/GenBank/DDBJ databases">
        <authorList>
            <person name="Gilroy R."/>
        </authorList>
    </citation>
    <scope>NUCLEOTIDE SEQUENCE</scope>
    <source>
        <strain evidence="2">G4-2901</strain>
    </source>
</reference>
<proteinExistence type="predicted"/>
<accession>A0A948TAJ9</accession>
<keyword evidence="1" id="KW-0472">Membrane</keyword>
<keyword evidence="1" id="KW-1133">Transmembrane helix</keyword>
<sequence>MFKFKYFRWTILLLLFLFVILSSMNVGVAEFYSRSIYPSLSYVLSALSSVVPFSLDETGIFLMILSVVVFPFVWRIRRKLKWRTILIREVEMLLWIYVWFYIGWGINYYRESFFTRVGVSPARYDEQRFKDFLYSYTDSLNSYCCDIDTVISEHVHNEIKSSYRKISDVYGLTTPRSFQHPKILLFNSLYSGSGVLGFMGPFFAESHINMQITPLEYSFTYAHELSHLLGISSEAEANLWAYQTCLLSSDRKIKYSGYFGLFPYVLMNARGLLNEEDYKKWISVVRPEVINQYKEKREHWSSLYNPLLGEIQSAMYELYLKGNRISSGQKNYAEVIGLLLSLPDEGIKMLAEN</sequence>
<feature type="transmembrane region" description="Helical" evidence="1">
    <location>
        <begin position="86"/>
        <end position="106"/>
    </location>
</feature>
<organism evidence="2 3">
    <name type="scientific">Candidatus Phocaeicola faecigallinarum</name>
    <dbReference type="NCBI Taxonomy" id="2838732"/>
    <lineage>
        <taxon>Bacteria</taxon>
        <taxon>Pseudomonadati</taxon>
        <taxon>Bacteroidota</taxon>
        <taxon>Bacteroidia</taxon>
        <taxon>Bacteroidales</taxon>
        <taxon>Bacteroidaceae</taxon>
        <taxon>Phocaeicola</taxon>
    </lineage>
</organism>
<evidence type="ECO:0000313" key="2">
    <source>
        <dbReference type="EMBL" id="MBU3837468.1"/>
    </source>
</evidence>
<dbReference type="InterPro" id="IPR024294">
    <property type="entry name" value="DUF3810"/>
</dbReference>
<dbReference type="EMBL" id="JAHLFW010000038">
    <property type="protein sequence ID" value="MBU3837468.1"/>
    <property type="molecule type" value="Genomic_DNA"/>
</dbReference>
<evidence type="ECO:0000313" key="3">
    <source>
        <dbReference type="Proteomes" id="UP000783796"/>
    </source>
</evidence>
<name>A0A948TAJ9_9BACT</name>
<comment type="caution">
    <text evidence="2">The sequence shown here is derived from an EMBL/GenBank/DDBJ whole genome shotgun (WGS) entry which is preliminary data.</text>
</comment>
<reference evidence="2" key="1">
    <citation type="journal article" date="2021" name="PeerJ">
        <title>Extensive microbial diversity within the chicken gut microbiome revealed by metagenomics and culture.</title>
        <authorList>
            <person name="Gilroy R."/>
            <person name="Ravi A."/>
            <person name="Getino M."/>
            <person name="Pursley I."/>
            <person name="Horton D.L."/>
            <person name="Alikhan N.F."/>
            <person name="Baker D."/>
            <person name="Gharbi K."/>
            <person name="Hall N."/>
            <person name="Watson M."/>
            <person name="Adriaenssens E.M."/>
            <person name="Foster-Nyarko E."/>
            <person name="Jarju S."/>
            <person name="Secka A."/>
            <person name="Antonio M."/>
            <person name="Oren A."/>
            <person name="Chaudhuri R.R."/>
            <person name="La Ragione R."/>
            <person name="Hildebrand F."/>
            <person name="Pallen M.J."/>
        </authorList>
    </citation>
    <scope>NUCLEOTIDE SEQUENCE</scope>
    <source>
        <strain evidence="2">G4-2901</strain>
    </source>
</reference>